<feature type="transmembrane region" description="Helical" evidence="2">
    <location>
        <begin position="244"/>
        <end position="269"/>
    </location>
</feature>
<sequence length="504" mass="52826">MAGLDPRAVLRERPSIGLIVGLVVAGICALVSFSFDIINGEPVQFFIALGLAVAPVPLLLAGVLALDRMEPEPRNNLIFAFAWGAGIAVLLAGVLNSLNLVYVAHQVGDTTSARNLVATFGAPPVEETAKGLVLLGLLWFRRQELDGPTDGIIYASMVGLGFAMSENVSYYLAALEENGAQGLAATLVLRAVLSPFAHPLFTSLIGIAVAYAAQRGGAVGIVVIVIGWIGAMLLHGLWNGFASFAGLGGLAIAYLLLMILLVVELVVIFRDRRRIVGLIQHYLPPYERNGLINQADIFMLSSLRRRRQARAWAKAHGGRAGARAMIDYQIASTELGLLHARAARGGVDEETFRAQQRSLADLMAYARLSFPLPQRHQANAARGVPPPGYAPGAPTAGRWPGGGQAVPPWYGPQQGGRPPGGPGNRQHPGGQGYGPPPGGPPPGYGPPGGPGQPQGPPQGPHQGPHQGPSQHPPQGPPPQGPPPQGPPQWPRQGGPGPAPGDPRR</sequence>
<keyword evidence="2" id="KW-0812">Transmembrane</keyword>
<proteinExistence type="predicted"/>
<dbReference type="GO" id="GO:0008237">
    <property type="term" value="F:metallopeptidase activity"/>
    <property type="evidence" value="ECO:0007669"/>
    <property type="project" value="UniProtKB-KW"/>
</dbReference>
<feature type="transmembrane region" description="Helical" evidence="2">
    <location>
        <begin position="218"/>
        <end position="238"/>
    </location>
</feature>
<feature type="region of interest" description="Disordered" evidence="1">
    <location>
        <begin position="378"/>
        <end position="504"/>
    </location>
</feature>
<protein>
    <submittedName>
        <fullName evidence="3">PrsW family intramembrane metalloprotease</fullName>
    </submittedName>
</protein>
<dbReference type="PANTHER" id="PTHR36844">
    <property type="entry name" value="PROTEASE PRSW"/>
    <property type="match status" value="1"/>
</dbReference>
<dbReference type="PANTHER" id="PTHR36844:SF1">
    <property type="entry name" value="PROTEASE PRSW"/>
    <property type="match status" value="1"/>
</dbReference>
<name>A0A544YNX9_9ACTN</name>
<evidence type="ECO:0000313" key="3">
    <source>
        <dbReference type="EMBL" id="TQS18464.1"/>
    </source>
</evidence>
<feature type="transmembrane region" description="Helical" evidence="2">
    <location>
        <begin position="78"/>
        <end position="104"/>
    </location>
</feature>
<reference evidence="3 4" key="1">
    <citation type="submission" date="2019-07" db="EMBL/GenBank/DDBJ databases">
        <title>Microbispora hainanensis DSM 45428.</title>
        <authorList>
            <person name="Thawai C."/>
        </authorList>
    </citation>
    <scope>NUCLEOTIDE SEQUENCE [LARGE SCALE GENOMIC DNA]</scope>
    <source>
        <strain evidence="3 4">DSM 45428</strain>
    </source>
</reference>
<feature type="compositionally biased region" description="Pro residues" evidence="1">
    <location>
        <begin position="434"/>
        <end position="459"/>
    </location>
</feature>
<accession>A0A544YNX9</accession>
<feature type="transmembrane region" description="Helical" evidence="2">
    <location>
        <begin position="16"/>
        <end position="38"/>
    </location>
</feature>
<organism evidence="3 4">
    <name type="scientific">Microbispora hainanensis</name>
    <dbReference type="NCBI Taxonomy" id="568844"/>
    <lineage>
        <taxon>Bacteria</taxon>
        <taxon>Bacillati</taxon>
        <taxon>Actinomycetota</taxon>
        <taxon>Actinomycetes</taxon>
        <taxon>Streptosporangiales</taxon>
        <taxon>Streptosporangiaceae</taxon>
        <taxon>Microbispora</taxon>
    </lineage>
</organism>
<feature type="transmembrane region" description="Helical" evidence="2">
    <location>
        <begin position="152"/>
        <end position="172"/>
    </location>
</feature>
<keyword evidence="2" id="KW-0472">Membrane</keyword>
<dbReference type="AlphaFoldDB" id="A0A544YNX9"/>
<evidence type="ECO:0000313" key="4">
    <source>
        <dbReference type="Proteomes" id="UP000316541"/>
    </source>
</evidence>
<dbReference type="RefSeq" id="WP_142621654.1">
    <property type="nucleotide sequence ID" value="NZ_VIRM01000032.1"/>
</dbReference>
<dbReference type="Proteomes" id="UP000316541">
    <property type="component" value="Unassembled WGS sequence"/>
</dbReference>
<gene>
    <name evidence="3" type="ORF">FLX08_24300</name>
</gene>
<evidence type="ECO:0000256" key="1">
    <source>
        <dbReference type="SAM" id="MobiDB-lite"/>
    </source>
</evidence>
<keyword evidence="3" id="KW-0645">Protease</keyword>
<comment type="caution">
    <text evidence="3">The sequence shown here is derived from an EMBL/GenBank/DDBJ whole genome shotgun (WGS) entry which is preliminary data.</text>
</comment>
<keyword evidence="2" id="KW-1133">Transmembrane helix</keyword>
<evidence type="ECO:0000256" key="2">
    <source>
        <dbReference type="SAM" id="Phobius"/>
    </source>
</evidence>
<dbReference type="Pfam" id="PF13367">
    <property type="entry name" value="PrsW-protease"/>
    <property type="match status" value="1"/>
</dbReference>
<keyword evidence="3" id="KW-0482">Metalloprotease</keyword>
<feature type="compositionally biased region" description="Pro residues" evidence="1">
    <location>
        <begin position="470"/>
        <end position="489"/>
    </location>
</feature>
<dbReference type="EMBL" id="VIRM01000032">
    <property type="protein sequence ID" value="TQS18464.1"/>
    <property type="molecule type" value="Genomic_DNA"/>
</dbReference>
<dbReference type="GO" id="GO:0006508">
    <property type="term" value="P:proteolysis"/>
    <property type="evidence" value="ECO:0007669"/>
    <property type="project" value="UniProtKB-KW"/>
</dbReference>
<feature type="compositionally biased region" description="Low complexity" evidence="1">
    <location>
        <begin position="460"/>
        <end position="469"/>
    </location>
</feature>
<dbReference type="InterPro" id="IPR026898">
    <property type="entry name" value="PrsW"/>
</dbReference>
<feature type="transmembrane region" description="Helical" evidence="2">
    <location>
        <begin position="192"/>
        <end position="211"/>
    </location>
</feature>
<keyword evidence="3" id="KW-0378">Hydrolase</keyword>
<feature type="transmembrane region" description="Helical" evidence="2">
    <location>
        <begin position="44"/>
        <end position="66"/>
    </location>
</feature>